<protein>
    <recommendedName>
        <fullName evidence="4">PEBP-like protein</fullName>
    </recommendedName>
</protein>
<accession>A0A7U2HVR4</accession>
<keyword evidence="3" id="KW-1185">Reference proteome</keyword>
<dbReference type="Proteomes" id="UP000663193">
    <property type="component" value="Chromosome 1"/>
</dbReference>
<dbReference type="InterPro" id="IPR035810">
    <property type="entry name" value="PEBP_euk"/>
</dbReference>
<sequence>MSNAQERKQALVEHKVITDVLPGNLDLSYDLTVKWPSATLDKPGEELGREDTQPEPTLHLNPTPSEPLSNLVLIMSDPDLMMNDDTYFGQVRHWLVTNVSTKPDGSLSVSEGSGLSPYVAPSPLPNYVYSRPHRYVFILASAPGSVEITNDDFRELQKPYVAAMAGNQESQDIKDRWGFNAQKLIESKGLKVEAVTFMRVGGTLKSGAETSGMMAQAMANKVKNIMMGD</sequence>
<organism evidence="2 3">
    <name type="scientific">Phaeosphaeria nodorum (strain SN15 / ATCC MYA-4574 / FGSC 10173)</name>
    <name type="common">Glume blotch fungus</name>
    <name type="synonym">Parastagonospora nodorum</name>
    <dbReference type="NCBI Taxonomy" id="321614"/>
    <lineage>
        <taxon>Eukaryota</taxon>
        <taxon>Fungi</taxon>
        <taxon>Dikarya</taxon>
        <taxon>Ascomycota</taxon>
        <taxon>Pezizomycotina</taxon>
        <taxon>Dothideomycetes</taxon>
        <taxon>Pleosporomycetidae</taxon>
        <taxon>Pleosporales</taxon>
        <taxon>Pleosporineae</taxon>
        <taxon>Phaeosphaeriaceae</taxon>
        <taxon>Parastagonospora</taxon>
    </lineage>
</organism>
<dbReference type="CDD" id="cd00866">
    <property type="entry name" value="PEBP_euk"/>
    <property type="match status" value="1"/>
</dbReference>
<dbReference type="Pfam" id="PF01161">
    <property type="entry name" value="PBP"/>
    <property type="match status" value="1"/>
</dbReference>
<evidence type="ECO:0000313" key="2">
    <source>
        <dbReference type="EMBL" id="QRC90451.1"/>
    </source>
</evidence>
<dbReference type="PANTHER" id="PTHR11362:SF82">
    <property type="entry name" value="PHOSPHATIDYLETHANOLAMINE-BINDING PROTEIN 4"/>
    <property type="match status" value="1"/>
</dbReference>
<evidence type="ECO:0008006" key="4">
    <source>
        <dbReference type="Google" id="ProtNLM"/>
    </source>
</evidence>
<dbReference type="EMBL" id="CP069023">
    <property type="protein sequence ID" value="QRC90451.1"/>
    <property type="molecule type" value="Genomic_DNA"/>
</dbReference>
<name>A0A7U2HVR4_PHANO</name>
<dbReference type="SUPFAM" id="SSF49777">
    <property type="entry name" value="PEBP-like"/>
    <property type="match status" value="1"/>
</dbReference>
<dbReference type="VEuPathDB" id="FungiDB:JI435_098610"/>
<feature type="compositionally biased region" description="Basic and acidic residues" evidence="1">
    <location>
        <begin position="42"/>
        <end position="52"/>
    </location>
</feature>
<dbReference type="Gene3D" id="3.90.280.10">
    <property type="entry name" value="PEBP-like"/>
    <property type="match status" value="1"/>
</dbReference>
<dbReference type="PANTHER" id="PTHR11362">
    <property type="entry name" value="PHOSPHATIDYLETHANOLAMINE-BINDING PROTEIN"/>
    <property type="match status" value="1"/>
</dbReference>
<evidence type="ECO:0000313" key="3">
    <source>
        <dbReference type="Proteomes" id="UP000663193"/>
    </source>
</evidence>
<evidence type="ECO:0000256" key="1">
    <source>
        <dbReference type="SAM" id="MobiDB-lite"/>
    </source>
</evidence>
<reference evidence="3" key="1">
    <citation type="journal article" date="2021" name="BMC Genomics">
        <title>Chromosome-level genome assembly and manually-curated proteome of model necrotroph Parastagonospora nodorum Sn15 reveals a genome-wide trove of candidate effector homologs, and redundancy of virulence-related functions within an accessory chromosome.</title>
        <authorList>
            <person name="Bertazzoni S."/>
            <person name="Jones D.A.B."/>
            <person name="Phan H.T."/>
            <person name="Tan K.-C."/>
            <person name="Hane J.K."/>
        </authorList>
    </citation>
    <scope>NUCLEOTIDE SEQUENCE [LARGE SCALE GENOMIC DNA]</scope>
    <source>
        <strain evidence="3">SN15 / ATCC MYA-4574 / FGSC 10173)</strain>
    </source>
</reference>
<gene>
    <name evidence="2" type="ORF">JI435_098610</name>
</gene>
<feature type="region of interest" description="Disordered" evidence="1">
    <location>
        <begin position="39"/>
        <end position="64"/>
    </location>
</feature>
<proteinExistence type="predicted"/>
<dbReference type="InterPro" id="IPR008914">
    <property type="entry name" value="PEBP"/>
</dbReference>
<dbReference type="OrthoDB" id="2506647at2759"/>
<dbReference type="AlphaFoldDB" id="A0A7U2HVR4"/>
<dbReference type="InterPro" id="IPR036610">
    <property type="entry name" value="PEBP-like_sf"/>
</dbReference>